<keyword evidence="3" id="KW-0326">Glycosidase</keyword>
<protein>
    <submittedName>
        <fullName evidence="6">Uncharacterized protein</fullName>
    </submittedName>
</protein>
<dbReference type="InterPro" id="IPR001764">
    <property type="entry name" value="Glyco_hydro_3_N"/>
</dbReference>
<organism evidence="6 7">
    <name type="scientific">Micromonospora zingiberis</name>
    <dbReference type="NCBI Taxonomy" id="2053011"/>
    <lineage>
        <taxon>Bacteria</taxon>
        <taxon>Bacillati</taxon>
        <taxon>Actinomycetota</taxon>
        <taxon>Actinomycetes</taxon>
        <taxon>Micromonosporales</taxon>
        <taxon>Micromonosporaceae</taxon>
        <taxon>Micromonospora</taxon>
    </lineage>
</organism>
<evidence type="ECO:0000313" key="6">
    <source>
        <dbReference type="EMBL" id="TCB91614.1"/>
    </source>
</evidence>
<dbReference type="EMBL" id="SJJR01000024">
    <property type="protein sequence ID" value="TCB91614.1"/>
    <property type="molecule type" value="Genomic_DNA"/>
</dbReference>
<dbReference type="Pfam" id="PF19575">
    <property type="entry name" value="HTH_58"/>
    <property type="match status" value="1"/>
</dbReference>
<dbReference type="Gene3D" id="3.40.50.1700">
    <property type="entry name" value="Glycoside hydrolase family 3 C-terminal domain"/>
    <property type="match status" value="1"/>
</dbReference>
<feature type="domain" description="Glycoside hydrolase family 3 N-terminal" evidence="4">
    <location>
        <begin position="108"/>
        <end position="392"/>
    </location>
</feature>
<dbReference type="PANTHER" id="PTHR30480:SF16">
    <property type="entry name" value="GLYCOSIDE HYDROLASE FAMILY 3 DOMAIN PROTEIN"/>
    <property type="match status" value="1"/>
</dbReference>
<dbReference type="InterPro" id="IPR050226">
    <property type="entry name" value="NagZ_Beta-hexosaminidase"/>
</dbReference>
<dbReference type="InterPro" id="IPR036881">
    <property type="entry name" value="Glyco_hydro_3_C_sf"/>
</dbReference>
<feature type="domain" description="Helix-turn-helix" evidence="5">
    <location>
        <begin position="6"/>
        <end position="50"/>
    </location>
</feature>
<reference evidence="6 7" key="1">
    <citation type="submission" date="2019-02" db="EMBL/GenBank/DDBJ databases">
        <title>Jishengella sp. nov., isolated from a root of Zingiber montanum.</title>
        <authorList>
            <person name="Kuncharoen N."/>
            <person name="Kudo T."/>
            <person name="Masahiro Y."/>
            <person name="Ohkuma M."/>
            <person name="Tanasupawat S."/>
        </authorList>
    </citation>
    <scope>NUCLEOTIDE SEQUENCE [LARGE SCALE GENOMIC DNA]</scope>
    <source>
        <strain evidence="6 7">PLAI 1-1</strain>
    </source>
</reference>
<evidence type="ECO:0000256" key="3">
    <source>
        <dbReference type="ARBA" id="ARBA00023295"/>
    </source>
</evidence>
<dbReference type="InterPro" id="IPR017853">
    <property type="entry name" value="GH"/>
</dbReference>
<sequence length="590" mass="61756">MTPTSDVLARYDSGWPIRWIAAETGRSYGWVHQQLRKAGVTMRPRGSTRRTAGKANPLTTDGELSALVTRLVRPGFRRLLGDEEDRRISVRFGAGVGRLSKGAVPTSRAVRAVLADALADGPLALTVNQEGGRLNAADWPDLSLLPGAMALGAAGSPELAREAGVATGSQLRAIGLTWNLAPVCDLYLGHGNPALGTRCFGSDPEQVAALAAAFVDGLEGAGVAATAKHFPGLGGVDADPHTTIGRLDRLSHGALLPFEAAVTAGASAVMVGSHVVADIDDVPAIFSPRIVQGLLRDQLGFGGVIVTENLSIPAIIRAVGGIGEAAVRALEAGADLLMVDSEVSRRKPADAVRHSNTSLAIRRAAVVAAVVEAVEKGRLTSDRLLASVARVDAVVRRHGIAQPADLGDEFALRALSRTASEVCLRVAQAGVTVVRGNARILPLRVPPHGVLGVVRVPPVRGLRADSSWRTPYVLSGLLTEFHHSIETLTVNTDTSPGVLDAARWEVVVVVTHNACHGRYNYRATIGALAEQGRPVIHLATGDPADLAHTPAHVAITTYSPDPASVRAAVRTIFGTHRPTGALPVPARRDL</sequence>
<dbReference type="GO" id="GO:0005975">
    <property type="term" value="P:carbohydrate metabolic process"/>
    <property type="evidence" value="ECO:0007669"/>
    <property type="project" value="InterPro"/>
</dbReference>
<dbReference type="OrthoDB" id="9805821at2"/>
<dbReference type="PANTHER" id="PTHR30480">
    <property type="entry name" value="BETA-HEXOSAMINIDASE-RELATED"/>
    <property type="match status" value="1"/>
</dbReference>
<gene>
    <name evidence="6" type="ORF">E0H26_25340</name>
</gene>
<dbReference type="GO" id="GO:0009254">
    <property type="term" value="P:peptidoglycan turnover"/>
    <property type="evidence" value="ECO:0007669"/>
    <property type="project" value="TreeGrafter"/>
</dbReference>
<evidence type="ECO:0000313" key="7">
    <source>
        <dbReference type="Proteomes" id="UP000292274"/>
    </source>
</evidence>
<dbReference type="InterPro" id="IPR036962">
    <property type="entry name" value="Glyco_hydro_3_N_sf"/>
</dbReference>
<dbReference type="GO" id="GO:0004553">
    <property type="term" value="F:hydrolase activity, hydrolyzing O-glycosyl compounds"/>
    <property type="evidence" value="ECO:0007669"/>
    <property type="project" value="InterPro"/>
</dbReference>
<dbReference type="SUPFAM" id="SSF51445">
    <property type="entry name" value="(Trans)glycosidases"/>
    <property type="match status" value="1"/>
</dbReference>
<keyword evidence="7" id="KW-1185">Reference proteome</keyword>
<proteinExistence type="inferred from homology"/>
<evidence type="ECO:0000256" key="2">
    <source>
        <dbReference type="ARBA" id="ARBA00022801"/>
    </source>
</evidence>
<keyword evidence="2" id="KW-0378">Hydrolase</keyword>
<dbReference type="AlphaFoldDB" id="A0A4R0G4F7"/>
<accession>A0A4R0G4F7</accession>
<evidence type="ECO:0000259" key="5">
    <source>
        <dbReference type="Pfam" id="PF19575"/>
    </source>
</evidence>
<comment type="caution">
    <text evidence="6">The sequence shown here is derived from an EMBL/GenBank/DDBJ whole genome shotgun (WGS) entry which is preliminary data.</text>
</comment>
<evidence type="ECO:0000256" key="1">
    <source>
        <dbReference type="ARBA" id="ARBA00005336"/>
    </source>
</evidence>
<comment type="similarity">
    <text evidence="1">Belongs to the glycosyl hydrolase 3 family.</text>
</comment>
<dbReference type="Pfam" id="PF00933">
    <property type="entry name" value="Glyco_hydro_3"/>
    <property type="match status" value="1"/>
</dbReference>
<dbReference type="Gene3D" id="3.20.20.300">
    <property type="entry name" value="Glycoside hydrolase, family 3, N-terminal domain"/>
    <property type="match status" value="1"/>
</dbReference>
<dbReference type="Proteomes" id="UP000292274">
    <property type="component" value="Unassembled WGS sequence"/>
</dbReference>
<evidence type="ECO:0000259" key="4">
    <source>
        <dbReference type="Pfam" id="PF00933"/>
    </source>
</evidence>
<dbReference type="InterPro" id="IPR045745">
    <property type="entry name" value="HTH_58_Actinobacteria-type"/>
</dbReference>
<name>A0A4R0G4F7_9ACTN</name>